<dbReference type="RefSeq" id="WP_184083656.1">
    <property type="nucleotide sequence ID" value="NZ_JACIJF010000001.1"/>
</dbReference>
<accession>A0A840Y7A3</accession>
<protein>
    <submittedName>
        <fullName evidence="1">Uncharacterized protein</fullName>
    </submittedName>
</protein>
<keyword evidence="2" id="KW-1185">Reference proteome</keyword>
<evidence type="ECO:0000313" key="1">
    <source>
        <dbReference type="EMBL" id="MBB5709177.1"/>
    </source>
</evidence>
<sequence length="73" mass="8063">MAILGTYLLFVAVFAASIWTLFASVRPQLHRFAELARPVSILPALPPRLSRVTVRAMPARMPIRPSPPQRAVA</sequence>
<evidence type="ECO:0000313" key="2">
    <source>
        <dbReference type="Proteomes" id="UP000527143"/>
    </source>
</evidence>
<reference evidence="1 2" key="1">
    <citation type="submission" date="2020-08" db="EMBL/GenBank/DDBJ databases">
        <title>Genomic Encyclopedia of Type Strains, Phase IV (KMG-IV): sequencing the most valuable type-strain genomes for metagenomic binning, comparative biology and taxonomic classification.</title>
        <authorList>
            <person name="Goeker M."/>
        </authorList>
    </citation>
    <scope>NUCLEOTIDE SEQUENCE [LARGE SCALE GENOMIC DNA]</scope>
    <source>
        <strain evidence="1 2">DSM 26736</strain>
    </source>
</reference>
<name>A0A840Y7A3_9SPHN</name>
<organism evidence="1 2">
    <name type="scientific">Sphingomonas xinjiangensis</name>
    <dbReference type="NCBI Taxonomy" id="643568"/>
    <lineage>
        <taxon>Bacteria</taxon>
        <taxon>Pseudomonadati</taxon>
        <taxon>Pseudomonadota</taxon>
        <taxon>Alphaproteobacteria</taxon>
        <taxon>Sphingomonadales</taxon>
        <taxon>Sphingomonadaceae</taxon>
        <taxon>Sphingomonas</taxon>
    </lineage>
</organism>
<dbReference type="AlphaFoldDB" id="A0A840Y7A3"/>
<dbReference type="Proteomes" id="UP000527143">
    <property type="component" value="Unassembled WGS sequence"/>
</dbReference>
<dbReference type="EMBL" id="JACIJF010000001">
    <property type="protein sequence ID" value="MBB5709177.1"/>
    <property type="molecule type" value="Genomic_DNA"/>
</dbReference>
<proteinExistence type="predicted"/>
<comment type="caution">
    <text evidence="1">The sequence shown here is derived from an EMBL/GenBank/DDBJ whole genome shotgun (WGS) entry which is preliminary data.</text>
</comment>
<gene>
    <name evidence="1" type="ORF">FHT02_000383</name>
</gene>